<keyword evidence="2" id="KW-1185">Reference proteome</keyword>
<sequence length="152" mass="16176">MPPDGFVVAMRGRLVVAPGSKRHRRAVDAWLIVSRFGPGGLTLAIALAGAAGADAAPPRLAPRQTLLGQRVAAPPQRPGILFQLLGHWSPGLRIAGRWRAAGGFARLIGSPPALRLIAAGRLAAGLRWRIRAAQQPWIGEWHMPGHARLTLP</sequence>
<evidence type="ECO:0000313" key="2">
    <source>
        <dbReference type="Proteomes" id="UP000787635"/>
    </source>
</evidence>
<gene>
    <name evidence="1" type="ORF">HEQ75_10000</name>
</gene>
<protein>
    <submittedName>
        <fullName evidence="1">Uncharacterized protein</fullName>
    </submittedName>
</protein>
<organism evidence="1 2">
    <name type="scientific">Falsiroseomonas selenitidurans</name>
    <dbReference type="NCBI Taxonomy" id="2716335"/>
    <lineage>
        <taxon>Bacteria</taxon>
        <taxon>Pseudomonadati</taxon>
        <taxon>Pseudomonadota</taxon>
        <taxon>Alphaproteobacteria</taxon>
        <taxon>Acetobacterales</taxon>
        <taxon>Roseomonadaceae</taxon>
        <taxon>Falsiroseomonas</taxon>
    </lineage>
</organism>
<dbReference type="EMBL" id="JAAVNE010000013">
    <property type="protein sequence ID" value="NKC31191.1"/>
    <property type="molecule type" value="Genomic_DNA"/>
</dbReference>
<evidence type="ECO:0000313" key="1">
    <source>
        <dbReference type="EMBL" id="NKC31191.1"/>
    </source>
</evidence>
<proteinExistence type="predicted"/>
<dbReference type="RefSeq" id="WP_168029882.1">
    <property type="nucleotide sequence ID" value="NZ_JAAVNE010000013.1"/>
</dbReference>
<accession>A0ABX1E2F5</accession>
<dbReference type="Proteomes" id="UP000787635">
    <property type="component" value="Unassembled WGS sequence"/>
</dbReference>
<name>A0ABX1E2F5_9PROT</name>
<comment type="caution">
    <text evidence="1">The sequence shown here is derived from an EMBL/GenBank/DDBJ whole genome shotgun (WGS) entry which is preliminary data.</text>
</comment>
<reference evidence="1 2" key="1">
    <citation type="submission" date="2020-03" db="EMBL/GenBank/DDBJ databases">
        <title>Roseomonas selenitidurans sp. nov. isolated from urban soil.</title>
        <authorList>
            <person name="Liu H."/>
        </authorList>
    </citation>
    <scope>NUCLEOTIDE SEQUENCE [LARGE SCALE GENOMIC DNA]</scope>
    <source>
        <strain evidence="1 2">BU-1</strain>
    </source>
</reference>